<organism evidence="9 10">
    <name type="scientific">Marihabitans asiaticum</name>
    <dbReference type="NCBI Taxonomy" id="415218"/>
    <lineage>
        <taxon>Bacteria</taxon>
        <taxon>Bacillati</taxon>
        <taxon>Actinomycetota</taxon>
        <taxon>Actinomycetes</taxon>
        <taxon>Micrococcales</taxon>
        <taxon>Intrasporangiaceae</taxon>
        <taxon>Marihabitans</taxon>
    </lineage>
</organism>
<evidence type="ECO:0000256" key="1">
    <source>
        <dbReference type="ARBA" id="ARBA00007150"/>
    </source>
</evidence>
<protein>
    <recommendedName>
        <fullName evidence="7">Phosphatidylglycerol--prolipoprotein diacylglyceryl transferase</fullName>
        <ecNumber evidence="7">2.5.1.145</ecNumber>
    </recommendedName>
</protein>
<dbReference type="EC" id="2.5.1.145" evidence="7"/>
<evidence type="ECO:0000313" key="9">
    <source>
        <dbReference type="EMBL" id="TWD14729.1"/>
    </source>
</evidence>
<dbReference type="HAMAP" id="MF_01147">
    <property type="entry name" value="Lgt"/>
    <property type="match status" value="1"/>
</dbReference>
<keyword evidence="5 7" id="KW-1133">Transmembrane helix</keyword>
<keyword evidence="4 7" id="KW-0812">Transmembrane</keyword>
<dbReference type="GO" id="GO:0008961">
    <property type="term" value="F:phosphatidylglycerol-prolipoprotein diacylglyceryl transferase activity"/>
    <property type="evidence" value="ECO:0007669"/>
    <property type="project" value="UniProtKB-UniRule"/>
</dbReference>
<evidence type="ECO:0000256" key="7">
    <source>
        <dbReference type="HAMAP-Rule" id="MF_01147"/>
    </source>
</evidence>
<keyword evidence="3 7" id="KW-0808">Transferase</keyword>
<gene>
    <name evidence="7" type="primary">lgt</name>
    <name evidence="9" type="ORF">FB557_2153</name>
</gene>
<dbReference type="RefSeq" id="WP_144857568.1">
    <property type="nucleotide sequence ID" value="NZ_BAAAYT010000002.1"/>
</dbReference>
<feature type="binding site" evidence="7">
    <location>
        <position position="145"/>
    </location>
    <ligand>
        <name>a 1,2-diacyl-sn-glycero-3-phospho-(1'-sn-glycerol)</name>
        <dbReference type="ChEBI" id="CHEBI:64716"/>
    </ligand>
</feature>
<reference evidence="9 10" key="1">
    <citation type="submission" date="2019-06" db="EMBL/GenBank/DDBJ databases">
        <title>Sequencing the genomes of 1000 actinobacteria strains.</title>
        <authorList>
            <person name="Klenk H.-P."/>
        </authorList>
    </citation>
    <scope>NUCLEOTIDE SEQUENCE [LARGE SCALE GENOMIC DNA]</scope>
    <source>
        <strain evidence="9 10">DSM 18935</strain>
    </source>
</reference>
<feature type="transmembrane region" description="Helical" evidence="7">
    <location>
        <begin position="27"/>
        <end position="44"/>
    </location>
</feature>
<dbReference type="PANTHER" id="PTHR30589">
    <property type="entry name" value="PROLIPOPROTEIN DIACYLGLYCERYL TRANSFERASE"/>
    <property type="match status" value="1"/>
</dbReference>
<feature type="transmembrane region" description="Helical" evidence="7">
    <location>
        <begin position="255"/>
        <end position="274"/>
    </location>
</feature>
<keyword evidence="9" id="KW-0449">Lipoprotein</keyword>
<keyword evidence="6 7" id="KW-0472">Membrane</keyword>
<name>A0A560WAS1_9MICO</name>
<evidence type="ECO:0000256" key="2">
    <source>
        <dbReference type="ARBA" id="ARBA00022475"/>
    </source>
</evidence>
<proteinExistence type="inferred from homology"/>
<dbReference type="Proteomes" id="UP000315628">
    <property type="component" value="Unassembled WGS sequence"/>
</dbReference>
<feature type="transmembrane region" description="Helical" evidence="7">
    <location>
        <begin position="126"/>
        <end position="144"/>
    </location>
</feature>
<dbReference type="GO" id="GO:0005886">
    <property type="term" value="C:plasma membrane"/>
    <property type="evidence" value="ECO:0007669"/>
    <property type="project" value="UniProtKB-SubCell"/>
</dbReference>
<keyword evidence="10" id="KW-1185">Reference proteome</keyword>
<dbReference type="PANTHER" id="PTHR30589:SF0">
    <property type="entry name" value="PHOSPHATIDYLGLYCEROL--PROLIPOPROTEIN DIACYLGLYCERYL TRANSFERASE"/>
    <property type="match status" value="1"/>
</dbReference>
<feature type="transmembrane region" description="Helical" evidence="7">
    <location>
        <begin position="224"/>
        <end position="243"/>
    </location>
</feature>
<comment type="caution">
    <text evidence="9">The sequence shown here is derived from an EMBL/GenBank/DDBJ whole genome shotgun (WGS) entry which is preliminary data.</text>
</comment>
<comment type="pathway">
    <text evidence="7">Protein modification; lipoprotein biosynthesis (diacylglyceryl transfer).</text>
</comment>
<feature type="transmembrane region" description="Helical" evidence="7">
    <location>
        <begin position="56"/>
        <end position="78"/>
    </location>
</feature>
<comment type="similarity">
    <text evidence="1 7">Belongs to the Lgt family.</text>
</comment>
<evidence type="ECO:0000256" key="4">
    <source>
        <dbReference type="ARBA" id="ARBA00022692"/>
    </source>
</evidence>
<dbReference type="UniPathway" id="UPA00664"/>
<feature type="transmembrane region" description="Helical" evidence="7">
    <location>
        <begin position="98"/>
        <end position="119"/>
    </location>
</feature>
<dbReference type="Pfam" id="PF01790">
    <property type="entry name" value="LGT"/>
    <property type="match status" value="1"/>
</dbReference>
<dbReference type="PROSITE" id="PS01311">
    <property type="entry name" value="LGT"/>
    <property type="match status" value="1"/>
</dbReference>
<evidence type="ECO:0000256" key="5">
    <source>
        <dbReference type="ARBA" id="ARBA00022989"/>
    </source>
</evidence>
<sequence>MSLGLAPATLPSPEVAALSLGPITLHAYALCILAGIMAAVWITQRRLSARGGQDGVVVDIALWAVPAGIIGARIYHVITTPDPYFGPQGELVDALKIWNGGLGIWGAVAGGAIGAWIACRRYDVPFLTLGTAIAPALPVAQAVGRWGNWFNNELYGGPTDLPWALEIHRWDAGAGRAVTDASGQAEVLGTFHPVFLYESLFCLVLAVLLLLLERRLPDLAPGQLFGAYVAGYPVGRVFLELMRTDEAEVVLGQRLNVWTSLVVMGLGVLIWVACGRRRASSTKDAADEGGDSGRLTMRDQRVTR</sequence>
<dbReference type="NCBIfam" id="TIGR00544">
    <property type="entry name" value="lgt"/>
    <property type="match status" value="1"/>
</dbReference>
<evidence type="ECO:0000256" key="6">
    <source>
        <dbReference type="ARBA" id="ARBA00023136"/>
    </source>
</evidence>
<evidence type="ECO:0000313" key="10">
    <source>
        <dbReference type="Proteomes" id="UP000315628"/>
    </source>
</evidence>
<dbReference type="GO" id="GO:0042158">
    <property type="term" value="P:lipoprotein biosynthetic process"/>
    <property type="evidence" value="ECO:0007669"/>
    <property type="project" value="UniProtKB-UniRule"/>
</dbReference>
<feature type="transmembrane region" description="Helical" evidence="7">
    <location>
        <begin position="194"/>
        <end position="212"/>
    </location>
</feature>
<comment type="catalytic activity">
    <reaction evidence="7">
        <text>L-cysteinyl-[prolipoprotein] + a 1,2-diacyl-sn-glycero-3-phospho-(1'-sn-glycerol) = an S-1,2-diacyl-sn-glyceryl-L-cysteinyl-[prolipoprotein] + sn-glycerol 1-phosphate + H(+)</text>
        <dbReference type="Rhea" id="RHEA:56712"/>
        <dbReference type="Rhea" id="RHEA-COMP:14679"/>
        <dbReference type="Rhea" id="RHEA-COMP:14680"/>
        <dbReference type="ChEBI" id="CHEBI:15378"/>
        <dbReference type="ChEBI" id="CHEBI:29950"/>
        <dbReference type="ChEBI" id="CHEBI:57685"/>
        <dbReference type="ChEBI" id="CHEBI:64716"/>
        <dbReference type="ChEBI" id="CHEBI:140658"/>
        <dbReference type="EC" id="2.5.1.145"/>
    </reaction>
</comment>
<accession>A0A560WAS1</accession>
<evidence type="ECO:0000256" key="8">
    <source>
        <dbReference type="SAM" id="MobiDB-lite"/>
    </source>
</evidence>
<feature type="region of interest" description="Disordered" evidence="8">
    <location>
        <begin position="282"/>
        <end position="304"/>
    </location>
</feature>
<comment type="function">
    <text evidence="7">Catalyzes the transfer of the diacylglyceryl group from phosphatidylglycerol to the sulfhydryl group of the N-terminal cysteine of a prolipoprotein, the first step in the formation of mature lipoproteins.</text>
</comment>
<comment type="subcellular location">
    <subcellularLocation>
        <location evidence="7">Cell membrane</location>
        <topology evidence="7">Multi-pass membrane protein</topology>
    </subcellularLocation>
</comment>
<dbReference type="EMBL" id="VIUW01000003">
    <property type="protein sequence ID" value="TWD14729.1"/>
    <property type="molecule type" value="Genomic_DNA"/>
</dbReference>
<dbReference type="InterPro" id="IPR001640">
    <property type="entry name" value="Lgt"/>
</dbReference>
<dbReference type="AlphaFoldDB" id="A0A560WAS1"/>
<dbReference type="OrthoDB" id="871140at2"/>
<keyword evidence="2 7" id="KW-1003">Cell membrane</keyword>
<evidence type="ECO:0000256" key="3">
    <source>
        <dbReference type="ARBA" id="ARBA00022679"/>
    </source>
</evidence>